<evidence type="ECO:0000313" key="3">
    <source>
        <dbReference type="Proteomes" id="UP000265431"/>
    </source>
</evidence>
<sequence>MIEGVLANRVAANLLMVFLVISGIASLSALNVRVFPPIETYNISITVPYPGATPEDVETSIVRPIEERLEGLEGIDKITSLAASGVGNVVVDIPESEDLSEMLDEVKNEIGRITVFPQAAEAPQISEVEPDELVSQIILHGEVDRQTLKQAADRVRRELAAKDGLSLVEIGGVADYLIEIAIPEEELRARNLSLTSIAQIISQQSVDLSAGEIENDRQLLRVRAVGERRTGAEFENIVVGAGVNGGPIYLSDIAVIHDGLSDDPVEANYAGEPAVTVSVFRVGREKTLDNARIVRNYIETEIDAALPGNVQYVLWRDEAVNLRSRIDLLVRNAVLGLILVTLLLLLFLDIRIAFWVALGVGVSFVGAFFPMLIFGITINQLSLFGFILAIGIIVDDAIVVGENIHANWRAGAGQMEAARLGVTRVARPVLFSVSTTMTAFVPILLVPGLFGQFLGQVSAVVIVLLFISLVESLFVLPRHLSHLSDEPPGRYSPRRLADPVRDRVAGALRKFSAGPLKKAIQFVVLRPAMVLMMGFGILFATQALTASGYVKFIFFPAVEGDYVTAELELAEGSSEEQTRRFAMQIEEAASAAMKDVIGAEDGLLGVLWQIAEPLGGNEANATGGGAGAASGNRAFVVAQLKESSSRDFAARDFERAWRDRVGRIPGAEKLTFTSDLVSPGAPIQLQISARTDEKTREAVLELRRALESRPGVYDVRDDRFRTTEEVRIQLKPLARNYGLTQNDLAREVRAAFFGAEAVRIQRDREEIPVRVRLPENERASLETLKSLRVKVRDGYIPMDALADLTIAPAPASINRVNGRRIYSLNAFVDEDIATADTVSAYMFEQALPELQQEYENLTMQVSGDQEDQAEAQPVLARNFMLALIVIYSLLALNFRSYSQPLVIMGAIPFGYVGALIGHGLLGADLTLLSFFGIIGLSGVIINASLMVTDFLNERLENGEAPVEAVVSAMLDRFRAILLTTLTTFLGVTPIILETSIQAQFLIPTAISLGFGILIGTFLLVFMLPALLMVHLRIFGVPDMRTDNKKGRSENAAPTS</sequence>
<dbReference type="Gene3D" id="3.30.2090.10">
    <property type="entry name" value="Multidrug efflux transporter AcrB TolC docking domain, DN and DC subdomains"/>
    <property type="match status" value="2"/>
</dbReference>
<feature type="transmembrane region" description="Helical" evidence="1">
    <location>
        <begin position="355"/>
        <end position="377"/>
    </location>
</feature>
<dbReference type="SUPFAM" id="SSF82693">
    <property type="entry name" value="Multidrug efflux transporter AcrB pore domain, PN1, PN2, PC1 and PC2 subdomains"/>
    <property type="match status" value="2"/>
</dbReference>
<dbReference type="Gene3D" id="1.20.1640.10">
    <property type="entry name" value="Multidrug efflux transporter AcrB transmembrane domain"/>
    <property type="match status" value="2"/>
</dbReference>
<reference evidence="2 3" key="1">
    <citation type="submission" date="2018-08" db="EMBL/GenBank/DDBJ databases">
        <title>Henriciella mobilis sp. nov., isolated from seawater.</title>
        <authorList>
            <person name="Cheng H."/>
            <person name="Wu Y.-H."/>
            <person name="Xu X.-W."/>
            <person name="Guo L.-L."/>
        </authorList>
    </citation>
    <scope>NUCLEOTIDE SEQUENCE [LARGE SCALE GENOMIC DNA]</scope>
    <source>
        <strain evidence="2 3">CCUG66934</strain>
    </source>
</reference>
<feature type="transmembrane region" description="Helical" evidence="1">
    <location>
        <begin position="12"/>
        <end position="30"/>
    </location>
</feature>
<organism evidence="2 3">
    <name type="scientific">Henriciella barbarensis</name>
    <dbReference type="NCBI Taxonomy" id="86342"/>
    <lineage>
        <taxon>Bacteria</taxon>
        <taxon>Pseudomonadati</taxon>
        <taxon>Pseudomonadota</taxon>
        <taxon>Alphaproteobacteria</taxon>
        <taxon>Hyphomonadales</taxon>
        <taxon>Hyphomonadaceae</taxon>
        <taxon>Henriciella</taxon>
    </lineage>
</organism>
<dbReference type="Gene3D" id="3.30.70.1440">
    <property type="entry name" value="Multidrug efflux transporter AcrB pore domain"/>
    <property type="match status" value="1"/>
</dbReference>
<dbReference type="SUPFAM" id="SSF82866">
    <property type="entry name" value="Multidrug efflux transporter AcrB transmembrane domain"/>
    <property type="match status" value="2"/>
</dbReference>
<dbReference type="PRINTS" id="PR00702">
    <property type="entry name" value="ACRIFLAVINRP"/>
</dbReference>
<gene>
    <name evidence="2" type="ORF">D1224_12775</name>
</gene>
<feature type="transmembrane region" description="Helical" evidence="1">
    <location>
        <begin position="875"/>
        <end position="894"/>
    </location>
</feature>
<dbReference type="SUPFAM" id="SSF82714">
    <property type="entry name" value="Multidrug efflux transporter AcrB TolC docking domain, DN and DC subdomains"/>
    <property type="match status" value="2"/>
</dbReference>
<comment type="caution">
    <text evidence="2">The sequence shown here is derived from an EMBL/GenBank/DDBJ whole genome shotgun (WGS) entry which is preliminary data.</text>
</comment>
<protein>
    <submittedName>
        <fullName evidence="2">Efflux RND transporter permease subunit</fullName>
    </submittedName>
</protein>
<feature type="transmembrane region" description="Helical" evidence="1">
    <location>
        <begin position="973"/>
        <end position="992"/>
    </location>
</feature>
<feature type="transmembrane region" description="Helical" evidence="1">
    <location>
        <begin position="453"/>
        <end position="476"/>
    </location>
</feature>
<dbReference type="AlphaFoldDB" id="A0A399QVP2"/>
<feature type="transmembrane region" description="Helical" evidence="1">
    <location>
        <begin position="425"/>
        <end position="447"/>
    </location>
</feature>
<dbReference type="InterPro" id="IPR001036">
    <property type="entry name" value="Acrflvin-R"/>
</dbReference>
<dbReference type="GO" id="GO:0005886">
    <property type="term" value="C:plasma membrane"/>
    <property type="evidence" value="ECO:0007669"/>
    <property type="project" value="TreeGrafter"/>
</dbReference>
<name>A0A399QVP2_9PROT</name>
<dbReference type="Proteomes" id="UP000265431">
    <property type="component" value="Unassembled WGS sequence"/>
</dbReference>
<dbReference type="PANTHER" id="PTHR32063">
    <property type="match status" value="1"/>
</dbReference>
<feature type="transmembrane region" description="Helical" evidence="1">
    <location>
        <begin position="901"/>
        <end position="921"/>
    </location>
</feature>
<dbReference type="Gene3D" id="3.30.70.1320">
    <property type="entry name" value="Multidrug efflux transporter AcrB pore domain like"/>
    <property type="match status" value="1"/>
</dbReference>
<feature type="transmembrane region" description="Helical" evidence="1">
    <location>
        <begin position="1004"/>
        <end position="1029"/>
    </location>
</feature>
<dbReference type="RefSeq" id="WP_119380346.1">
    <property type="nucleotide sequence ID" value="NZ_QWGB01000008.1"/>
</dbReference>
<dbReference type="OrthoDB" id="174266at2"/>
<evidence type="ECO:0000313" key="2">
    <source>
        <dbReference type="EMBL" id="RIJ21627.1"/>
    </source>
</evidence>
<feature type="transmembrane region" description="Helical" evidence="1">
    <location>
        <begin position="328"/>
        <end position="348"/>
    </location>
</feature>
<accession>A0A399QVP2</accession>
<dbReference type="Pfam" id="PF00873">
    <property type="entry name" value="ACR_tran"/>
    <property type="match status" value="1"/>
</dbReference>
<feature type="transmembrane region" description="Helical" evidence="1">
    <location>
        <begin position="927"/>
        <end position="952"/>
    </location>
</feature>
<dbReference type="PANTHER" id="PTHR32063:SF33">
    <property type="entry name" value="RND SUPERFAMILY EFFLUX PUMP PERMEASE COMPONENT"/>
    <property type="match status" value="1"/>
</dbReference>
<keyword evidence="1" id="KW-0472">Membrane</keyword>
<dbReference type="Gene3D" id="3.30.70.1430">
    <property type="entry name" value="Multidrug efflux transporter AcrB pore domain"/>
    <property type="match status" value="2"/>
</dbReference>
<keyword evidence="1" id="KW-1133">Transmembrane helix</keyword>
<evidence type="ECO:0000256" key="1">
    <source>
        <dbReference type="SAM" id="Phobius"/>
    </source>
</evidence>
<keyword evidence="1" id="KW-0812">Transmembrane</keyword>
<keyword evidence="3" id="KW-1185">Reference proteome</keyword>
<dbReference type="EMBL" id="QWGB01000008">
    <property type="protein sequence ID" value="RIJ21627.1"/>
    <property type="molecule type" value="Genomic_DNA"/>
</dbReference>
<proteinExistence type="predicted"/>
<dbReference type="GO" id="GO:0042910">
    <property type="term" value="F:xenobiotic transmembrane transporter activity"/>
    <property type="evidence" value="ECO:0007669"/>
    <property type="project" value="TreeGrafter"/>
</dbReference>
<feature type="transmembrane region" description="Helical" evidence="1">
    <location>
        <begin position="519"/>
        <end position="540"/>
    </location>
</feature>
<dbReference type="InterPro" id="IPR027463">
    <property type="entry name" value="AcrB_DN_DC_subdom"/>
</dbReference>